<comment type="similarity">
    <text evidence="2">Belongs to the krueppel C2H2-type zinc-finger protein family.</text>
</comment>
<dbReference type="FunFam" id="3.30.160.60:FF:000100">
    <property type="entry name" value="Zinc finger 45-like"/>
    <property type="match status" value="1"/>
</dbReference>
<evidence type="ECO:0000256" key="7">
    <source>
        <dbReference type="ARBA" id="ARBA00023015"/>
    </source>
</evidence>
<dbReference type="InterPro" id="IPR013087">
    <property type="entry name" value="Znf_C2H2_type"/>
</dbReference>
<evidence type="ECO:0000256" key="3">
    <source>
        <dbReference type="ARBA" id="ARBA00022723"/>
    </source>
</evidence>
<dbReference type="AlphaFoldDB" id="A0A9W8C1V0"/>
<dbReference type="InterPro" id="IPR050329">
    <property type="entry name" value="GLI_C2H2-zinc-finger"/>
</dbReference>
<evidence type="ECO:0000256" key="9">
    <source>
        <dbReference type="ARBA" id="ARBA00023163"/>
    </source>
</evidence>
<dbReference type="SMART" id="SM00355">
    <property type="entry name" value="ZnF_C2H2"/>
    <property type="match status" value="5"/>
</dbReference>
<gene>
    <name evidence="14" type="ORF">IRJ41_020976</name>
</gene>
<dbReference type="Pfam" id="PF13912">
    <property type="entry name" value="zf-C2H2_6"/>
    <property type="match status" value="1"/>
</dbReference>
<keyword evidence="3" id="KW-0479">Metal-binding</keyword>
<dbReference type="GO" id="GO:0008270">
    <property type="term" value="F:zinc ion binding"/>
    <property type="evidence" value="ECO:0007669"/>
    <property type="project" value="UniProtKB-KW"/>
</dbReference>
<keyword evidence="5 11" id="KW-0863">Zinc-finger</keyword>
<organism evidence="14 15">
    <name type="scientific">Triplophysa rosa</name>
    <name type="common">Cave loach</name>
    <dbReference type="NCBI Taxonomy" id="992332"/>
    <lineage>
        <taxon>Eukaryota</taxon>
        <taxon>Metazoa</taxon>
        <taxon>Chordata</taxon>
        <taxon>Craniata</taxon>
        <taxon>Vertebrata</taxon>
        <taxon>Euteleostomi</taxon>
        <taxon>Actinopterygii</taxon>
        <taxon>Neopterygii</taxon>
        <taxon>Teleostei</taxon>
        <taxon>Ostariophysi</taxon>
        <taxon>Cypriniformes</taxon>
        <taxon>Nemacheilidae</taxon>
        <taxon>Triplophysa</taxon>
    </lineage>
</organism>
<keyword evidence="8" id="KW-0238">DNA-binding</keyword>
<keyword evidence="15" id="KW-1185">Reference proteome</keyword>
<dbReference type="PANTHER" id="PTHR19818">
    <property type="entry name" value="ZINC FINGER PROTEIN ZIC AND GLI"/>
    <property type="match status" value="1"/>
</dbReference>
<evidence type="ECO:0000256" key="4">
    <source>
        <dbReference type="ARBA" id="ARBA00022737"/>
    </source>
</evidence>
<reference evidence="14" key="1">
    <citation type="submission" date="2021-02" db="EMBL/GenBank/DDBJ databases">
        <title>Comparative genomics reveals that relaxation of natural selection precedes convergent phenotypic evolution of cavefish.</title>
        <authorList>
            <person name="Peng Z."/>
        </authorList>
    </citation>
    <scope>NUCLEOTIDE SEQUENCE</scope>
    <source>
        <tissue evidence="14">Muscle</tissue>
    </source>
</reference>
<dbReference type="Gene3D" id="3.30.160.60">
    <property type="entry name" value="Classic Zinc Finger"/>
    <property type="match status" value="5"/>
</dbReference>
<feature type="domain" description="C2H2-type" evidence="13">
    <location>
        <begin position="196"/>
        <end position="223"/>
    </location>
</feature>
<keyword evidence="9" id="KW-0804">Transcription</keyword>
<dbReference type="GO" id="GO:0000981">
    <property type="term" value="F:DNA-binding transcription factor activity, RNA polymerase II-specific"/>
    <property type="evidence" value="ECO:0007669"/>
    <property type="project" value="TreeGrafter"/>
</dbReference>
<keyword evidence="6" id="KW-0862">Zinc</keyword>
<evidence type="ECO:0000256" key="12">
    <source>
        <dbReference type="SAM" id="MobiDB-lite"/>
    </source>
</evidence>
<evidence type="ECO:0000256" key="5">
    <source>
        <dbReference type="ARBA" id="ARBA00022771"/>
    </source>
</evidence>
<feature type="domain" description="C2H2-type" evidence="13">
    <location>
        <begin position="280"/>
        <end position="307"/>
    </location>
</feature>
<dbReference type="EMBL" id="JAFHDT010000009">
    <property type="protein sequence ID" value="KAI7805916.1"/>
    <property type="molecule type" value="Genomic_DNA"/>
</dbReference>
<protein>
    <submittedName>
        <fullName evidence="14">Zinc finger and SCAN domain-containing protein 5B</fullName>
    </submittedName>
</protein>
<feature type="domain" description="C2H2-type" evidence="13">
    <location>
        <begin position="224"/>
        <end position="251"/>
    </location>
</feature>
<comment type="caution">
    <text evidence="14">The sequence shown here is derived from an EMBL/GenBank/DDBJ whole genome shotgun (WGS) entry which is preliminary data.</text>
</comment>
<dbReference type="PROSITE" id="PS00028">
    <property type="entry name" value="ZINC_FINGER_C2H2_1"/>
    <property type="match status" value="5"/>
</dbReference>
<accession>A0A9W8C1V0</accession>
<dbReference type="GO" id="GO:0005634">
    <property type="term" value="C:nucleus"/>
    <property type="evidence" value="ECO:0007669"/>
    <property type="project" value="UniProtKB-SubCell"/>
</dbReference>
<sequence length="336" mass="39121">MMEECLLSVQTRTQIKTEDEMMNTLPVNNQYETSQDFPNRYLKTENDDIFKLKAELIQSEIHTPQVKVKSDQDGFSWSQGDYKEELLDLGLQIKKEAFGNIPTGLIPPIEMDEEFEMARNTHASFDKNLTRSSRGSKGYKTTKSFTKKPNASSKKVGWSAEQTGNPDLSKGKTCCFTPDTMGKDNKSNKLHKENLFSCETCGKEFHQSALLADHVKIHRRQKPYTCNQCHMKFAKPSYLTKHLRRHAGERPFSCDCCEKTFFEIYDLRVHQRDHTGERPYLCSQCGKGFKRIYTLNKHKQTHSSEKPFQCSMCDKAYKYEYSYRRHMKDHINDVHC</sequence>
<dbReference type="FunFam" id="3.30.160.60:FF:000295">
    <property type="entry name" value="zinc finger protein 19"/>
    <property type="match status" value="1"/>
</dbReference>
<dbReference type="Proteomes" id="UP001059041">
    <property type="component" value="Linkage Group LG9"/>
</dbReference>
<dbReference type="PANTHER" id="PTHR19818:SF139">
    <property type="entry name" value="PAIR-RULE PROTEIN ODD-PAIRED"/>
    <property type="match status" value="1"/>
</dbReference>
<dbReference type="GO" id="GO:0000978">
    <property type="term" value="F:RNA polymerase II cis-regulatory region sequence-specific DNA binding"/>
    <property type="evidence" value="ECO:0007669"/>
    <property type="project" value="TreeGrafter"/>
</dbReference>
<evidence type="ECO:0000256" key="6">
    <source>
        <dbReference type="ARBA" id="ARBA00022833"/>
    </source>
</evidence>
<comment type="subcellular location">
    <subcellularLocation>
        <location evidence="1">Nucleus</location>
    </subcellularLocation>
</comment>
<evidence type="ECO:0000256" key="10">
    <source>
        <dbReference type="ARBA" id="ARBA00023242"/>
    </source>
</evidence>
<name>A0A9W8C1V0_TRIRA</name>
<keyword evidence="7" id="KW-0805">Transcription regulation</keyword>
<dbReference type="GO" id="GO:0045944">
    <property type="term" value="P:positive regulation of transcription by RNA polymerase II"/>
    <property type="evidence" value="ECO:0007669"/>
    <property type="project" value="UniProtKB-ARBA"/>
</dbReference>
<evidence type="ECO:0000256" key="11">
    <source>
        <dbReference type="PROSITE-ProRule" id="PRU00042"/>
    </source>
</evidence>
<proteinExistence type="inferred from homology"/>
<dbReference type="PROSITE" id="PS50157">
    <property type="entry name" value="ZINC_FINGER_C2H2_2"/>
    <property type="match status" value="5"/>
</dbReference>
<feature type="compositionally biased region" description="Polar residues" evidence="12">
    <location>
        <begin position="130"/>
        <end position="153"/>
    </location>
</feature>
<dbReference type="SUPFAM" id="SSF57667">
    <property type="entry name" value="beta-beta-alpha zinc fingers"/>
    <property type="match status" value="3"/>
</dbReference>
<keyword evidence="10" id="KW-0539">Nucleus</keyword>
<feature type="domain" description="C2H2-type" evidence="13">
    <location>
        <begin position="308"/>
        <end position="335"/>
    </location>
</feature>
<evidence type="ECO:0000256" key="2">
    <source>
        <dbReference type="ARBA" id="ARBA00006991"/>
    </source>
</evidence>
<keyword evidence="4" id="KW-0677">Repeat</keyword>
<dbReference type="Pfam" id="PF00096">
    <property type="entry name" value="zf-C2H2"/>
    <property type="match status" value="3"/>
</dbReference>
<evidence type="ECO:0000259" key="13">
    <source>
        <dbReference type="PROSITE" id="PS50157"/>
    </source>
</evidence>
<evidence type="ECO:0000313" key="14">
    <source>
        <dbReference type="EMBL" id="KAI7805916.1"/>
    </source>
</evidence>
<dbReference type="InterPro" id="IPR036236">
    <property type="entry name" value="Znf_C2H2_sf"/>
</dbReference>
<dbReference type="FunFam" id="3.30.160.60:FF:001156">
    <property type="entry name" value="Zinc finger protein 407"/>
    <property type="match status" value="1"/>
</dbReference>
<evidence type="ECO:0000256" key="1">
    <source>
        <dbReference type="ARBA" id="ARBA00004123"/>
    </source>
</evidence>
<evidence type="ECO:0000313" key="15">
    <source>
        <dbReference type="Proteomes" id="UP001059041"/>
    </source>
</evidence>
<feature type="region of interest" description="Disordered" evidence="12">
    <location>
        <begin position="128"/>
        <end position="164"/>
    </location>
</feature>
<feature type="domain" description="C2H2-type" evidence="13">
    <location>
        <begin position="252"/>
        <end position="279"/>
    </location>
</feature>
<evidence type="ECO:0000256" key="8">
    <source>
        <dbReference type="ARBA" id="ARBA00023125"/>
    </source>
</evidence>